<accession>B8HUC7</accession>
<gene>
    <name evidence="1" type="ordered locus">Cyan7425_2110</name>
</gene>
<dbReference type="Pfam" id="PF18928">
    <property type="entry name" value="DUF5677"/>
    <property type="match status" value="1"/>
</dbReference>
<organism evidence="1">
    <name type="scientific">Cyanothece sp. (strain PCC 7425 / ATCC 29141)</name>
    <dbReference type="NCBI Taxonomy" id="395961"/>
    <lineage>
        <taxon>Bacteria</taxon>
        <taxon>Bacillati</taxon>
        <taxon>Cyanobacteriota</taxon>
        <taxon>Cyanophyceae</taxon>
        <taxon>Gomontiellales</taxon>
        <taxon>Cyanothecaceae</taxon>
        <taxon>Cyanothece</taxon>
    </lineage>
</organism>
<dbReference type="AlphaFoldDB" id="B8HUC7"/>
<evidence type="ECO:0000313" key="1">
    <source>
        <dbReference type="EMBL" id="ACL44472.1"/>
    </source>
</evidence>
<name>B8HUC7_CYAP4</name>
<proteinExistence type="predicted"/>
<sequence length="236" mass="27207">MANSDRSLSEITRLGTRQDVQIRLSSMSNHFLKVCTWITENYKRTERSVTLFNLLSSSSAYLHVAATNLENHGSVLALCTRNLYELNLRVRHVLSSEQNMQSWQAEAFADKIQVLEGILQLETLSDNLEQKSLLRSEINRLQNVVKKYRLPNIKKIPTTSSIAEAVGKTNEYKAHFKLFSKLVHPSSYLVNSYPDAFSSEFERILQIHLQLYAFDLFHRICDDLSVPESVWELKLE</sequence>
<dbReference type="KEGG" id="cyn:Cyan7425_2110"/>
<dbReference type="EMBL" id="CP001344">
    <property type="protein sequence ID" value="ACL44472.1"/>
    <property type="molecule type" value="Genomic_DNA"/>
</dbReference>
<protein>
    <submittedName>
        <fullName evidence="1">Uncharacterized protein</fullName>
    </submittedName>
</protein>
<dbReference type="InterPro" id="IPR043733">
    <property type="entry name" value="DUF5677"/>
</dbReference>
<dbReference type="HOGENOM" id="CLU_1173867_0_0_3"/>
<reference evidence="1" key="1">
    <citation type="submission" date="2009-01" db="EMBL/GenBank/DDBJ databases">
        <title>Complete sequence of chromosome Cyanothece sp. PCC 7425.</title>
        <authorList>
            <consortium name="US DOE Joint Genome Institute"/>
            <person name="Lucas S."/>
            <person name="Copeland A."/>
            <person name="Lapidus A."/>
            <person name="Glavina del Rio T."/>
            <person name="Dalin E."/>
            <person name="Tice H."/>
            <person name="Bruce D."/>
            <person name="Goodwin L."/>
            <person name="Pitluck S."/>
            <person name="Sims D."/>
            <person name="Meineke L."/>
            <person name="Brettin T."/>
            <person name="Detter J.C."/>
            <person name="Han C."/>
            <person name="Larimer F."/>
            <person name="Land M."/>
            <person name="Hauser L."/>
            <person name="Kyrpides N."/>
            <person name="Ovchinnikova G."/>
            <person name="Liberton M."/>
            <person name="Stoeckel J."/>
            <person name="Banerjee A."/>
            <person name="Singh A."/>
            <person name="Page L."/>
            <person name="Sato H."/>
            <person name="Zhao L."/>
            <person name="Sherman L."/>
            <person name="Pakrasi H."/>
            <person name="Richardson P."/>
        </authorList>
    </citation>
    <scope>NUCLEOTIDE SEQUENCE</scope>
    <source>
        <strain evidence="1">PCC 7425</strain>
    </source>
</reference>